<gene>
    <name evidence="2" type="ORF">CARN1_2128</name>
</gene>
<dbReference type="InterPro" id="IPR047589">
    <property type="entry name" value="DUF11_rpt"/>
</dbReference>
<dbReference type="SUPFAM" id="SSF117074">
    <property type="entry name" value="Hypothetical protein PA1324"/>
    <property type="match status" value="1"/>
</dbReference>
<feature type="domain" description="DUF11" evidence="1">
    <location>
        <begin position="489"/>
        <end position="610"/>
    </location>
</feature>
<dbReference type="Gene3D" id="2.60.40.10">
    <property type="entry name" value="Immunoglobulins"/>
    <property type="match status" value="1"/>
</dbReference>
<dbReference type="InterPro" id="IPR013783">
    <property type="entry name" value="Ig-like_fold"/>
</dbReference>
<dbReference type="EMBL" id="CABL01000001">
    <property type="protein sequence ID" value="CBH74241.1"/>
    <property type="molecule type" value="Genomic_DNA"/>
</dbReference>
<evidence type="ECO:0000259" key="1">
    <source>
        <dbReference type="Pfam" id="PF01345"/>
    </source>
</evidence>
<dbReference type="PANTHER" id="PTHR34819">
    <property type="entry name" value="LARGE CYSTEINE-RICH PERIPLASMIC PROTEIN OMCB"/>
    <property type="match status" value="1"/>
</dbReference>
<dbReference type="NCBIfam" id="TIGR01451">
    <property type="entry name" value="B_ant_repeat"/>
    <property type="match status" value="2"/>
</dbReference>
<reference evidence="2" key="1">
    <citation type="submission" date="2009-10" db="EMBL/GenBank/DDBJ databases">
        <title>Diversity of trophic interactions inside an arsenic-rich microbial ecosystem.</title>
        <authorList>
            <person name="Bertin P.N."/>
            <person name="Heinrich-Salmeron A."/>
            <person name="Pelletier E."/>
            <person name="Goulhen-Chollet F."/>
            <person name="Arsene-Ploetze F."/>
            <person name="Gallien S."/>
            <person name="Calteau A."/>
            <person name="Vallenet D."/>
            <person name="Casiot C."/>
            <person name="Chane-Woon-Ming B."/>
            <person name="Giloteaux L."/>
            <person name="Barakat M."/>
            <person name="Bonnefoy V."/>
            <person name="Bruneel O."/>
            <person name="Chandler M."/>
            <person name="Cleiss J."/>
            <person name="Duran R."/>
            <person name="Elbaz-Poulichet F."/>
            <person name="Fonknechten N."/>
            <person name="Lauga B."/>
            <person name="Mornico D."/>
            <person name="Ortet P."/>
            <person name="Schaeffer C."/>
            <person name="Siguier P."/>
            <person name="Alexander Thil Smith A."/>
            <person name="Van Dorsselaer A."/>
            <person name="Weissenbach J."/>
            <person name="Medigue C."/>
            <person name="Le Paslier D."/>
        </authorList>
    </citation>
    <scope>NUCLEOTIDE SEQUENCE</scope>
</reference>
<evidence type="ECO:0000313" key="2">
    <source>
        <dbReference type="EMBL" id="CBH74241.1"/>
    </source>
</evidence>
<accession>E6PCQ7</accession>
<sequence length="726" mass="74190">MQLFLNRTGRIFAALLLLLVARGEADTGGTNIVNVASATFNDASGHRYSAISNTIVTTVAKLSAILVTPKEIQPNAATDAVPVASDATRTFVIANTSNISDAYRITALTAGALTVKSIAFLGSSGPLPVVIGSTLSPDIPPGGSVSVLVTLGTTAMHIGDRIPVQITAQTSVTGTENGLQSDTGEQWVVGGSSANLTGPGGSGTPIDKLVDRVRATSTQPGAVVTYDIMVSNSGGAPADNVTVVDSLPTGVTPILSSVTLNGTPAGSEASVRGATLTVVVPSLAPAASLDLRFDATIASQLSLGTSYVNVATVSANGISASTTLPASVLLGSSNVVYNGFMGQSHPIANASVSLLSSSGALVPLNGSPSSASVARSEAGAASASTQTFTSDPDITGPTGSYGFDLLPSQIAPGGSTFYLTIAASGFLNRRLQLQIVPTTNNALYNVTTTALDGQPLAQAGGFTLTSSNVTLQNVFGLFGNLPLFPTVTIAVTKTASLQAVTPGDRLDFSVGFQNQTTLPALQARVLDTLPPGLVYAPGTARLNGAVDEPTVAGKTLTWNLGTLSPNQSGSITYSTIVLPSDTPGSQLLNNVVVGGTVNGSSANGSANATVTVLAGAFGYRRVITGRVFLDLMHTGHFESGDRGVPGVRIFLEDGSYVTTDRNGMYDFPSVRPGPHVLRIDPTTVPHGIDLHVRARLNSSRSLQRLVHGVFDESTMQDINFALEPTS</sequence>
<feature type="domain" description="DUF11" evidence="1">
    <location>
        <begin position="211"/>
        <end position="316"/>
    </location>
</feature>
<dbReference type="InterPro" id="IPR001434">
    <property type="entry name" value="OmcB-like_DUF11"/>
</dbReference>
<protein>
    <recommendedName>
        <fullName evidence="1">DUF11 domain-containing protein</fullName>
    </recommendedName>
</protein>
<dbReference type="InterPro" id="IPR051172">
    <property type="entry name" value="Chlamydia_OmcB"/>
</dbReference>
<dbReference type="AlphaFoldDB" id="E6PCQ7"/>
<dbReference type="Pfam" id="PF01345">
    <property type="entry name" value="DUF11"/>
    <property type="match status" value="2"/>
</dbReference>
<proteinExistence type="predicted"/>
<name>E6PCQ7_9ZZZZ</name>
<comment type="caution">
    <text evidence="2">The sequence shown here is derived from an EMBL/GenBank/DDBJ whole genome shotgun (WGS) entry which is preliminary data.</text>
</comment>
<organism evidence="2">
    <name type="scientific">mine drainage metagenome</name>
    <dbReference type="NCBI Taxonomy" id="410659"/>
    <lineage>
        <taxon>unclassified sequences</taxon>
        <taxon>metagenomes</taxon>
        <taxon>ecological metagenomes</taxon>
    </lineage>
</organism>
<dbReference type="Gene3D" id="2.60.40.740">
    <property type="match status" value="1"/>
</dbReference>